<evidence type="ECO:0000313" key="2">
    <source>
        <dbReference type="Proteomes" id="UP000295341"/>
    </source>
</evidence>
<name>A0A4R7PCN6_9GAMM</name>
<accession>A0A4R7PCN6</accession>
<proteinExistence type="predicted"/>
<reference evidence="1 2" key="1">
    <citation type="submission" date="2019-03" db="EMBL/GenBank/DDBJ databases">
        <title>Genomic Encyclopedia of Type Strains, Phase IV (KMG-IV): sequencing the most valuable type-strain genomes for metagenomic binning, comparative biology and taxonomic classification.</title>
        <authorList>
            <person name="Goeker M."/>
        </authorList>
    </citation>
    <scope>NUCLEOTIDE SEQUENCE [LARGE SCALE GENOMIC DNA]</scope>
    <source>
        <strain evidence="1 2">DSM 26377</strain>
    </source>
</reference>
<dbReference type="EMBL" id="SOBT01000008">
    <property type="protein sequence ID" value="TDU31389.1"/>
    <property type="molecule type" value="Genomic_DNA"/>
</dbReference>
<comment type="caution">
    <text evidence="1">The sequence shown here is derived from an EMBL/GenBank/DDBJ whole genome shotgun (WGS) entry which is preliminary data.</text>
</comment>
<protein>
    <submittedName>
        <fullName evidence="1">Uncharacterized protein</fullName>
    </submittedName>
</protein>
<keyword evidence="2" id="KW-1185">Reference proteome</keyword>
<evidence type="ECO:0000313" key="1">
    <source>
        <dbReference type="EMBL" id="TDU31389.1"/>
    </source>
</evidence>
<organism evidence="1 2">
    <name type="scientific">Panacagrimonas perspica</name>
    <dbReference type="NCBI Taxonomy" id="381431"/>
    <lineage>
        <taxon>Bacteria</taxon>
        <taxon>Pseudomonadati</taxon>
        <taxon>Pseudomonadota</taxon>
        <taxon>Gammaproteobacteria</taxon>
        <taxon>Nevskiales</taxon>
        <taxon>Nevskiaceae</taxon>
        <taxon>Panacagrimonas</taxon>
    </lineage>
</organism>
<dbReference type="AlphaFoldDB" id="A0A4R7PCN6"/>
<sequence length="161" mass="17272">MAEPGPVVAKSARGIAIVTAAVVLLDGLGKIWNLPNTILGLSLGVLTLPFGGRLGFGHNAVEFMECPLMDRFAPCGAITLGNVILYGRHAYGLAEHERVHTLQGQFIGPAYLPLNVIGMALSLLSWPVKRLRRPGCGPFHGRLNFMEGHPAKDGLYPGRRP</sequence>
<dbReference type="Proteomes" id="UP000295341">
    <property type="component" value="Unassembled WGS sequence"/>
</dbReference>
<gene>
    <name evidence="1" type="ORF">DFR24_0757</name>
</gene>